<evidence type="ECO:0000313" key="3">
    <source>
        <dbReference type="Proteomes" id="UP000823823"/>
    </source>
</evidence>
<reference evidence="2" key="1">
    <citation type="journal article" date="2021" name="PeerJ">
        <title>Extensive microbial diversity within the chicken gut microbiome revealed by metagenomics and culture.</title>
        <authorList>
            <person name="Gilroy R."/>
            <person name="Ravi A."/>
            <person name="Getino M."/>
            <person name="Pursley I."/>
            <person name="Horton D.L."/>
            <person name="Alikhan N.F."/>
            <person name="Baker D."/>
            <person name="Gharbi K."/>
            <person name="Hall N."/>
            <person name="Watson M."/>
            <person name="Adriaenssens E.M."/>
            <person name="Foster-Nyarko E."/>
            <person name="Jarju S."/>
            <person name="Secka A."/>
            <person name="Antonio M."/>
            <person name="Oren A."/>
            <person name="Chaudhuri R.R."/>
            <person name="La Ragione R."/>
            <person name="Hildebrand F."/>
            <person name="Pallen M.J."/>
        </authorList>
    </citation>
    <scope>NUCLEOTIDE SEQUENCE</scope>
    <source>
        <strain evidence="2">ChiHjej13B12-24818</strain>
    </source>
</reference>
<proteinExistence type="predicted"/>
<evidence type="ECO:0000313" key="2">
    <source>
        <dbReference type="EMBL" id="HJB09257.1"/>
    </source>
</evidence>
<evidence type="ECO:0008006" key="4">
    <source>
        <dbReference type="Google" id="ProtNLM"/>
    </source>
</evidence>
<accession>A0A9D2LAW3</accession>
<dbReference type="Proteomes" id="UP000823823">
    <property type="component" value="Unassembled WGS sequence"/>
</dbReference>
<reference evidence="2" key="2">
    <citation type="submission" date="2021-04" db="EMBL/GenBank/DDBJ databases">
        <authorList>
            <person name="Gilroy R."/>
        </authorList>
    </citation>
    <scope>NUCLEOTIDE SEQUENCE</scope>
    <source>
        <strain evidence="2">ChiHjej13B12-24818</strain>
    </source>
</reference>
<keyword evidence="1" id="KW-1133">Transmembrane helix</keyword>
<sequence>MTFAPAPRPGSAGPPPPRPQRPLWHWLLLGGAGMALLLVALIVALILLWQILGRGDPETTLDDFYDSLQTSDCALFEETTTPEYRDATGLTSCDVFEQATSDMTGVDYEVTDRVNRFGYAIFYVTERYEDRGETIEVPLRYFVERSSGQWGLAGIEPVDENSPDLITGS</sequence>
<keyword evidence="1" id="KW-0472">Membrane</keyword>
<dbReference type="AlphaFoldDB" id="A0A9D2LAW3"/>
<feature type="transmembrane region" description="Helical" evidence="1">
    <location>
        <begin position="23"/>
        <end position="49"/>
    </location>
</feature>
<name>A0A9D2LAW3_9MICO</name>
<organism evidence="2 3">
    <name type="scientific">Candidatus Brachybacterium merdavium</name>
    <dbReference type="NCBI Taxonomy" id="2838513"/>
    <lineage>
        <taxon>Bacteria</taxon>
        <taxon>Bacillati</taxon>
        <taxon>Actinomycetota</taxon>
        <taxon>Actinomycetes</taxon>
        <taxon>Micrococcales</taxon>
        <taxon>Dermabacteraceae</taxon>
        <taxon>Brachybacterium</taxon>
    </lineage>
</organism>
<evidence type="ECO:0000256" key="1">
    <source>
        <dbReference type="SAM" id="Phobius"/>
    </source>
</evidence>
<dbReference type="EMBL" id="DWZH01000012">
    <property type="protein sequence ID" value="HJB09257.1"/>
    <property type="molecule type" value="Genomic_DNA"/>
</dbReference>
<comment type="caution">
    <text evidence="2">The sequence shown here is derived from an EMBL/GenBank/DDBJ whole genome shotgun (WGS) entry which is preliminary data.</text>
</comment>
<gene>
    <name evidence="2" type="ORF">H9786_01805</name>
</gene>
<protein>
    <recommendedName>
        <fullName evidence="4">DUF4878 domain-containing protein</fullName>
    </recommendedName>
</protein>
<keyword evidence="1" id="KW-0812">Transmembrane</keyword>